<dbReference type="PANTHER" id="PTHR11695">
    <property type="entry name" value="ALCOHOL DEHYDROGENASE RELATED"/>
    <property type="match status" value="1"/>
</dbReference>
<dbReference type="InterPro" id="IPR050700">
    <property type="entry name" value="YIM1/Zinc_Alcohol_DH_Fams"/>
</dbReference>
<feature type="domain" description="Enoyl reductase (ER)" evidence="1">
    <location>
        <begin position="20"/>
        <end position="342"/>
    </location>
</feature>
<dbReference type="EMBL" id="NAJM01000013">
    <property type="protein sequence ID" value="RVX72320.1"/>
    <property type="molecule type" value="Genomic_DNA"/>
</dbReference>
<dbReference type="InterPro" id="IPR013154">
    <property type="entry name" value="ADH-like_N"/>
</dbReference>
<dbReference type="PANTHER" id="PTHR11695:SF294">
    <property type="entry name" value="RETICULON-4-INTERACTING PROTEIN 1, MITOCHONDRIAL"/>
    <property type="match status" value="1"/>
</dbReference>
<dbReference type="Gene3D" id="3.40.50.720">
    <property type="entry name" value="NAD(P)-binding Rossmann-like Domain"/>
    <property type="match status" value="1"/>
</dbReference>
<proteinExistence type="predicted"/>
<dbReference type="SUPFAM" id="SSF50129">
    <property type="entry name" value="GroES-like"/>
    <property type="match status" value="1"/>
</dbReference>
<dbReference type="InterPro" id="IPR011032">
    <property type="entry name" value="GroES-like_sf"/>
</dbReference>
<dbReference type="AlphaFoldDB" id="A0A438N968"/>
<dbReference type="Proteomes" id="UP000288859">
    <property type="component" value="Unassembled WGS sequence"/>
</dbReference>
<evidence type="ECO:0000259" key="1">
    <source>
        <dbReference type="SMART" id="SM00829"/>
    </source>
</evidence>
<dbReference type="InterPro" id="IPR020843">
    <property type="entry name" value="ER"/>
</dbReference>
<dbReference type="Gene3D" id="3.90.180.10">
    <property type="entry name" value="Medium-chain alcohol dehydrogenases, catalytic domain"/>
    <property type="match status" value="1"/>
</dbReference>
<comment type="caution">
    <text evidence="2">The sequence shown here is derived from an EMBL/GenBank/DDBJ whole genome shotgun (WGS) entry which is preliminary data.</text>
</comment>
<sequence length="347" mass="37115">MSADTTTTNKVKSWIYTKSGYPETLEFSTTEVPNTPAPTSVLIQVHATALNPVDIQLMNLPTNSLPSLNGVKIPARDFAGTVLAAGPDVKDLSTGDQVYGISLAMNGTGFLTEIAHIDTKGASIIKKPAHLSWVQAASLPLVYLTARTSIEKCVPFLKASNPADNKLVVLGGSSATGIYTLQIAKSRGWTVLASCSGKNVDFVKSQGASEVVDYTTSETAVVDAIKRFAPGAIIDCVGGTDAIGLAPQFVTIVGDKTSRATMGGSALYATRPRMVLRWLLGYLGLAKSYECIILDPKIEWLQETLDLDPEKDVIIDSVFQFEQAKDAFERLDTGRARGKVVVQIKES</sequence>
<accession>A0A438N968</accession>
<reference evidence="2 3" key="1">
    <citation type="submission" date="2017-03" db="EMBL/GenBank/DDBJ databases">
        <title>Genomes of endolithic fungi from Antarctica.</title>
        <authorList>
            <person name="Coleine C."/>
            <person name="Masonjones S."/>
            <person name="Stajich J.E."/>
        </authorList>
    </citation>
    <scope>NUCLEOTIDE SEQUENCE [LARGE SCALE GENOMIC DNA]</scope>
    <source>
        <strain evidence="2 3">CCFEE 6314</strain>
    </source>
</reference>
<evidence type="ECO:0000313" key="3">
    <source>
        <dbReference type="Proteomes" id="UP000288859"/>
    </source>
</evidence>
<evidence type="ECO:0000313" key="2">
    <source>
        <dbReference type="EMBL" id="RVX72320.1"/>
    </source>
</evidence>
<dbReference type="CDD" id="cd08267">
    <property type="entry name" value="MDR1"/>
    <property type="match status" value="1"/>
</dbReference>
<dbReference type="VEuPathDB" id="FungiDB:PV10_08503"/>
<dbReference type="Pfam" id="PF13602">
    <property type="entry name" value="ADH_zinc_N_2"/>
    <property type="match status" value="1"/>
</dbReference>
<dbReference type="SMART" id="SM00829">
    <property type="entry name" value="PKS_ER"/>
    <property type="match status" value="1"/>
</dbReference>
<dbReference type="SUPFAM" id="SSF51735">
    <property type="entry name" value="NAD(P)-binding Rossmann-fold domains"/>
    <property type="match status" value="1"/>
</dbReference>
<organism evidence="2 3">
    <name type="scientific">Exophiala mesophila</name>
    <name type="common">Black yeast-like fungus</name>
    <dbReference type="NCBI Taxonomy" id="212818"/>
    <lineage>
        <taxon>Eukaryota</taxon>
        <taxon>Fungi</taxon>
        <taxon>Dikarya</taxon>
        <taxon>Ascomycota</taxon>
        <taxon>Pezizomycotina</taxon>
        <taxon>Eurotiomycetes</taxon>
        <taxon>Chaetothyriomycetidae</taxon>
        <taxon>Chaetothyriales</taxon>
        <taxon>Herpotrichiellaceae</taxon>
        <taxon>Exophiala</taxon>
    </lineage>
</organism>
<dbReference type="InterPro" id="IPR036291">
    <property type="entry name" value="NAD(P)-bd_dom_sf"/>
</dbReference>
<dbReference type="GO" id="GO:0016491">
    <property type="term" value="F:oxidoreductase activity"/>
    <property type="evidence" value="ECO:0007669"/>
    <property type="project" value="InterPro"/>
</dbReference>
<name>A0A438N968_EXOME</name>
<dbReference type="Pfam" id="PF08240">
    <property type="entry name" value="ADH_N"/>
    <property type="match status" value="1"/>
</dbReference>
<dbReference type="OrthoDB" id="201656at2759"/>
<protein>
    <recommendedName>
        <fullName evidence="1">Enoyl reductase (ER) domain-containing protein</fullName>
    </recommendedName>
</protein>
<gene>
    <name evidence="2" type="ORF">B0A52_04525</name>
</gene>